<evidence type="ECO:0000256" key="1">
    <source>
        <dbReference type="ARBA" id="ARBA00023125"/>
    </source>
</evidence>
<dbReference type="PROSITE" id="PS50977">
    <property type="entry name" value="HTH_TETR_2"/>
    <property type="match status" value="1"/>
</dbReference>
<name>A0AAE3DPJ1_9FIRM</name>
<evidence type="ECO:0000256" key="2">
    <source>
        <dbReference type="PROSITE-ProRule" id="PRU00335"/>
    </source>
</evidence>
<dbReference type="PANTHER" id="PTHR43479:SF11">
    <property type="entry name" value="ACREF_ENVCD OPERON REPRESSOR-RELATED"/>
    <property type="match status" value="1"/>
</dbReference>
<proteinExistence type="predicted"/>
<evidence type="ECO:0000259" key="3">
    <source>
        <dbReference type="PROSITE" id="PS50977"/>
    </source>
</evidence>
<dbReference type="InterPro" id="IPR009057">
    <property type="entry name" value="Homeodomain-like_sf"/>
</dbReference>
<sequence>MNTEKESSRKEILKAAREEFLEKGYKGASLRSICKKAGVTTGAFYFQFENKEAVLKEILDPILAQFLLLMNQNVKSEFEEEASSSDADEWMVEMIWLHKAEFQILMTGTAGTPYEKVFETLREGLTNGFCMFFEKYGIAKVDPKLLDVLVRMRIESYLAVIQKDYSLEETKKLARQIGEYCDAGFEALVKLLKMEGSEKLPKTEYQKNGN</sequence>
<dbReference type="AlphaFoldDB" id="A0AAE3DPJ1"/>
<dbReference type="SUPFAM" id="SSF46689">
    <property type="entry name" value="Homeodomain-like"/>
    <property type="match status" value="1"/>
</dbReference>
<accession>A0AAE3DPJ1</accession>
<feature type="domain" description="HTH tetR-type" evidence="3">
    <location>
        <begin position="6"/>
        <end position="66"/>
    </location>
</feature>
<reference evidence="4 5" key="1">
    <citation type="submission" date="2021-10" db="EMBL/GenBank/DDBJ databases">
        <title>Anaerobic single-cell dispensing facilitates the cultivation of human gut bacteria.</title>
        <authorList>
            <person name="Afrizal A."/>
        </authorList>
    </citation>
    <scope>NUCLEOTIDE SEQUENCE [LARGE SCALE GENOMIC DNA]</scope>
    <source>
        <strain evidence="4 5">CLA-AA-H277</strain>
    </source>
</reference>
<dbReference type="RefSeq" id="WP_227613887.1">
    <property type="nucleotide sequence ID" value="NZ_JAJEPR010000001.1"/>
</dbReference>
<evidence type="ECO:0000313" key="4">
    <source>
        <dbReference type="EMBL" id="MCC2188241.1"/>
    </source>
</evidence>
<keyword evidence="1 2" id="KW-0238">DNA-binding</keyword>
<dbReference type="GO" id="GO:0003677">
    <property type="term" value="F:DNA binding"/>
    <property type="evidence" value="ECO:0007669"/>
    <property type="project" value="UniProtKB-UniRule"/>
</dbReference>
<comment type="caution">
    <text evidence="4">The sequence shown here is derived from an EMBL/GenBank/DDBJ whole genome shotgun (WGS) entry which is preliminary data.</text>
</comment>
<dbReference type="Proteomes" id="UP001197875">
    <property type="component" value="Unassembled WGS sequence"/>
</dbReference>
<dbReference type="EMBL" id="JAJEPR010000001">
    <property type="protein sequence ID" value="MCC2188241.1"/>
    <property type="molecule type" value="Genomic_DNA"/>
</dbReference>
<feature type="DNA-binding region" description="H-T-H motif" evidence="2">
    <location>
        <begin position="29"/>
        <end position="48"/>
    </location>
</feature>
<gene>
    <name evidence="4" type="ORF">LKD71_00145</name>
</gene>
<keyword evidence="5" id="KW-1185">Reference proteome</keyword>
<dbReference type="PANTHER" id="PTHR43479">
    <property type="entry name" value="ACREF/ENVCD OPERON REPRESSOR-RELATED"/>
    <property type="match status" value="1"/>
</dbReference>
<dbReference type="PRINTS" id="PR00455">
    <property type="entry name" value="HTHTETR"/>
</dbReference>
<dbReference type="Gene3D" id="1.10.357.10">
    <property type="entry name" value="Tetracycline Repressor, domain 2"/>
    <property type="match status" value="1"/>
</dbReference>
<dbReference type="Pfam" id="PF00440">
    <property type="entry name" value="TetR_N"/>
    <property type="match status" value="1"/>
</dbReference>
<evidence type="ECO:0000313" key="5">
    <source>
        <dbReference type="Proteomes" id="UP001197875"/>
    </source>
</evidence>
<protein>
    <submittedName>
        <fullName evidence="4">TetR/AcrR family transcriptional regulator</fullName>
    </submittedName>
</protein>
<dbReference type="InterPro" id="IPR050624">
    <property type="entry name" value="HTH-type_Tx_Regulator"/>
</dbReference>
<organism evidence="4 5">
    <name type="scientific">Fusicatenibacter faecihominis</name>
    <dbReference type="NCBI Taxonomy" id="2881276"/>
    <lineage>
        <taxon>Bacteria</taxon>
        <taxon>Bacillati</taxon>
        <taxon>Bacillota</taxon>
        <taxon>Clostridia</taxon>
        <taxon>Lachnospirales</taxon>
        <taxon>Lachnospiraceae</taxon>
        <taxon>Fusicatenibacter</taxon>
    </lineage>
</organism>
<dbReference type="InterPro" id="IPR001647">
    <property type="entry name" value="HTH_TetR"/>
</dbReference>